<dbReference type="Gene3D" id="3.30.559.30">
    <property type="entry name" value="Nonribosomal peptide synthetase, condensation domain"/>
    <property type="match status" value="1"/>
</dbReference>
<dbReference type="Pfam" id="PF00668">
    <property type="entry name" value="Condensation"/>
    <property type="match status" value="1"/>
</dbReference>
<evidence type="ECO:0000256" key="7">
    <source>
        <dbReference type="ARBA" id="ARBA00022679"/>
    </source>
</evidence>
<proteinExistence type="inferred from homology"/>
<evidence type="ECO:0000256" key="8">
    <source>
        <dbReference type="ARBA" id="ARBA00023315"/>
    </source>
</evidence>
<comment type="catalytic activity">
    <reaction evidence="3">
        <text>2 a mycocerosyl-[mycocerosic acid synthase] + a phthiodiolone = a dimycocerosyl phthiodiolone + 2 holo-[mycocerosic acid synthase].</text>
        <dbReference type="EC" id="2.3.1.282"/>
    </reaction>
</comment>
<comment type="catalytic activity">
    <reaction evidence="2">
        <text>2 a mycocerosyl-[mycocerosic acid synthase] + a phenolphthiocerol = a dimycocerosyl phenolphthiocerol + 2 holo-[mycocerosic acid synthase].</text>
        <dbReference type="EC" id="2.3.1.282"/>
    </reaction>
</comment>
<comment type="catalytic activity">
    <reaction evidence="1">
        <text>2 a mycocerosyl-[mycocerosic acid synthase] + a phthiocerol = a dimycocerosyl phthiocerol + 2 holo-[mycocerosic acid synthase].</text>
        <dbReference type="EC" id="2.3.1.282"/>
    </reaction>
</comment>
<dbReference type="PANTHER" id="PTHR28037">
    <property type="entry name" value="ALCOHOL O-ACETYLTRANSFERASE 1-RELATED"/>
    <property type="match status" value="1"/>
</dbReference>
<accession>A0A2S9YR49</accession>
<sequence>MNRYLTTSERVFLAMAEQVVMNPVVMVRCRGVLPVERVEHAIRTVAARHPALGVRVVREAQPWFSDRDVPPVPLRVVDRASPEHWREIVRHELNEPLPIEQGPLIRFVLVRDEQACELICTTDHVNADGRSGLFVLRDVLRVIDDPQLRLVPLRERTCFDDYLESRGVWDLAWGPRMPDALRGLLADHARTLLGGLQRHGLGQLRARALGIPSEAPEPVPPAPIEFVDRRLDVARTAALTDACRAHDNTVLCALVIACADALATVDGRGARGLIGCVTPIDIRSLLRPSVGDDFGIYAWAPTTVHPVGPRANFWDLARRTQRLVKAYRSVPALAGMRRLLDLMELTEGTPLARLYDRATRSWLDGMMVVSNLGRVSLPTEAAGVEVESFGFYAMIPNVDFVLGVQSFRGVLEMNYCCSPNWMRRSVVEGVADRVEAILAAASDPAACGDGRLRYGREPAIS</sequence>
<dbReference type="OrthoDB" id="5487913at2"/>
<protein>
    <recommendedName>
        <fullName evidence="6">Phthiocerol/phthiodiolone dimycocerosyl transferase</fullName>
        <ecNumber evidence="5">2.3.1.282</ecNumber>
    </recommendedName>
    <alternativeName>
        <fullName evidence="11">Acyltransferase PapA5</fullName>
    </alternativeName>
    <alternativeName>
        <fullName evidence="9">Phthiocerol/phthiodiolone O-acyltransferase</fullName>
    </alternativeName>
    <alternativeName>
        <fullName evidence="10">Polyketide synthase-associated protein A5</fullName>
    </alternativeName>
</protein>
<evidence type="ECO:0000256" key="11">
    <source>
        <dbReference type="ARBA" id="ARBA00033407"/>
    </source>
</evidence>
<evidence type="ECO:0000256" key="2">
    <source>
        <dbReference type="ARBA" id="ARBA00000625"/>
    </source>
</evidence>
<evidence type="ECO:0000313" key="15">
    <source>
        <dbReference type="Proteomes" id="UP000238823"/>
    </source>
</evidence>
<dbReference type="InterPro" id="IPR052058">
    <property type="entry name" value="Alcohol_O-acetyltransferase"/>
</dbReference>
<evidence type="ECO:0000256" key="6">
    <source>
        <dbReference type="ARBA" id="ARBA00013449"/>
    </source>
</evidence>
<evidence type="ECO:0000259" key="12">
    <source>
        <dbReference type="Pfam" id="PF00668"/>
    </source>
</evidence>
<dbReference type="EMBL" id="PVNL01000052">
    <property type="protein sequence ID" value="PRQ07539.1"/>
    <property type="molecule type" value="Genomic_DNA"/>
</dbReference>
<evidence type="ECO:0000313" key="14">
    <source>
        <dbReference type="EMBL" id="PRQ07539.1"/>
    </source>
</evidence>
<dbReference type="Proteomes" id="UP000238823">
    <property type="component" value="Unassembled WGS sequence"/>
</dbReference>
<evidence type="ECO:0000256" key="10">
    <source>
        <dbReference type="ARBA" id="ARBA00032317"/>
    </source>
</evidence>
<dbReference type="InterPro" id="IPR031641">
    <property type="entry name" value="PapA_C"/>
</dbReference>
<dbReference type="InterPro" id="IPR023213">
    <property type="entry name" value="CAT-like_dom_sf"/>
</dbReference>
<feature type="domain" description="Condensation" evidence="12">
    <location>
        <begin position="20"/>
        <end position="142"/>
    </location>
</feature>
<reference evidence="14 15" key="1">
    <citation type="submission" date="2018-03" db="EMBL/GenBank/DDBJ databases">
        <title>Draft Genome Sequences of the Obligatory Marine Myxobacteria Enhygromyxa salina SWB007.</title>
        <authorList>
            <person name="Poehlein A."/>
            <person name="Moghaddam J.A."/>
            <person name="Harms H."/>
            <person name="Alanjari M."/>
            <person name="Koenig G.M."/>
            <person name="Daniel R."/>
            <person name="Schaeberle T.F."/>
        </authorList>
    </citation>
    <scope>NUCLEOTIDE SEQUENCE [LARGE SCALE GENOMIC DNA]</scope>
    <source>
        <strain evidence="14 15">SWB007</strain>
    </source>
</reference>
<dbReference type="EC" id="2.3.1.282" evidence="5"/>
<dbReference type="RefSeq" id="WP_146157668.1">
    <property type="nucleotide sequence ID" value="NZ_PVNL01000052.1"/>
</dbReference>
<evidence type="ECO:0000259" key="13">
    <source>
        <dbReference type="Pfam" id="PF16911"/>
    </source>
</evidence>
<evidence type="ECO:0000256" key="9">
    <source>
        <dbReference type="ARBA" id="ARBA00030465"/>
    </source>
</evidence>
<dbReference type="SUPFAM" id="SSF52777">
    <property type="entry name" value="CoA-dependent acyltransferases"/>
    <property type="match status" value="2"/>
</dbReference>
<organism evidence="14 15">
    <name type="scientific">Enhygromyxa salina</name>
    <dbReference type="NCBI Taxonomy" id="215803"/>
    <lineage>
        <taxon>Bacteria</taxon>
        <taxon>Pseudomonadati</taxon>
        <taxon>Myxococcota</taxon>
        <taxon>Polyangia</taxon>
        <taxon>Nannocystales</taxon>
        <taxon>Nannocystaceae</taxon>
        <taxon>Enhygromyxa</taxon>
    </lineage>
</organism>
<keyword evidence="7 14" id="KW-0808">Transferase</keyword>
<comment type="caution">
    <text evidence="14">The sequence shown here is derived from an EMBL/GenBank/DDBJ whole genome shotgun (WGS) entry which is preliminary data.</text>
</comment>
<evidence type="ECO:0000256" key="3">
    <source>
        <dbReference type="ARBA" id="ARBA00001907"/>
    </source>
</evidence>
<dbReference type="Gene3D" id="3.30.559.10">
    <property type="entry name" value="Chloramphenicol acetyltransferase-like domain"/>
    <property type="match status" value="1"/>
</dbReference>
<keyword evidence="8 14" id="KW-0012">Acyltransferase</keyword>
<evidence type="ECO:0000256" key="5">
    <source>
        <dbReference type="ARBA" id="ARBA00012866"/>
    </source>
</evidence>
<dbReference type="PANTHER" id="PTHR28037:SF1">
    <property type="entry name" value="ALCOHOL O-ACETYLTRANSFERASE 1-RELATED"/>
    <property type="match status" value="1"/>
</dbReference>
<evidence type="ECO:0000256" key="4">
    <source>
        <dbReference type="ARBA" id="ARBA00006558"/>
    </source>
</evidence>
<dbReference type="Pfam" id="PF16911">
    <property type="entry name" value="PapA_C"/>
    <property type="match status" value="1"/>
</dbReference>
<gene>
    <name evidence="14" type="ORF">ENSA7_27590</name>
</gene>
<name>A0A2S9YR49_9BACT</name>
<feature type="domain" description="Phthiocerol/phthiodiolone dimycocerosyl transferase C-terminal" evidence="13">
    <location>
        <begin position="226"/>
        <end position="394"/>
    </location>
</feature>
<dbReference type="InterPro" id="IPR001242">
    <property type="entry name" value="Condensation_dom"/>
</dbReference>
<comment type="similarity">
    <text evidence="4">Belongs to the acyltransferase PapA5 family.</text>
</comment>
<dbReference type="AlphaFoldDB" id="A0A2S9YR49"/>
<dbReference type="GO" id="GO:0016746">
    <property type="term" value="F:acyltransferase activity"/>
    <property type="evidence" value="ECO:0007669"/>
    <property type="project" value="UniProtKB-KW"/>
</dbReference>
<evidence type="ECO:0000256" key="1">
    <source>
        <dbReference type="ARBA" id="ARBA00000026"/>
    </source>
</evidence>